<sequence length="453" mass="48766">MLALFGLLIVIGFMILIMTRKASPFTSLILVPLIIGVIAGAINQWGFSALDIPKYAIAGMISDTDLKIKGVAGTALMLLFAILYFGLMLSAGLFQPLVNFIVRAVKGDPLKVLVGTAILALGISVDGDGSTTTLVVCSAMLPVYRKLNMKMMDLAVLIVLANSIMNLLPWGGPTARIITALHVDEGELLRAIMPGMIIAALWVIVVAVIRGLAERKRLGITNLNTDSMVHLIDTPHEDDAKFTRPHLIWFNFGLTLLVMIELIFGGMWFLPKVNSALIFAIALAVALMANYPKQADQREIIEKYGSSAVQVIFMVLAAGVFMGILSGTGMSHAMGEALATWIPERFGNHWPLIVALISVPGTFLLSNDAFYLGVLPVLNQVGIKYGFSSMDIAIASTAGQAFHLLSPLVGFIYLLLHITGVEMGKWQIQSAKWAIGIFVAFSLAIFTVGGVPL</sequence>
<gene>
    <name evidence="8" type="ORF">GSF12_04285</name>
</gene>
<dbReference type="InterPro" id="IPR014738">
    <property type="entry name" value="Citrate_transporter"/>
</dbReference>
<feature type="transmembrane region" description="Helical" evidence="6">
    <location>
        <begin position="247"/>
        <end position="269"/>
    </location>
</feature>
<evidence type="ECO:0000256" key="2">
    <source>
        <dbReference type="ARBA" id="ARBA00022448"/>
    </source>
</evidence>
<feature type="transmembrane region" description="Helical" evidence="6">
    <location>
        <begin position="275"/>
        <end position="291"/>
    </location>
</feature>
<evidence type="ECO:0000259" key="7">
    <source>
        <dbReference type="Pfam" id="PF03600"/>
    </source>
</evidence>
<name>A0A6P1KCW8_FAUOS</name>
<accession>A0A6P1KCW8</accession>
<evidence type="ECO:0000256" key="1">
    <source>
        <dbReference type="ARBA" id="ARBA00004141"/>
    </source>
</evidence>
<evidence type="ECO:0000256" key="6">
    <source>
        <dbReference type="SAM" id="Phobius"/>
    </source>
</evidence>
<feature type="transmembrane region" description="Helical" evidence="6">
    <location>
        <begin position="154"/>
        <end position="171"/>
    </location>
</feature>
<dbReference type="AlphaFoldDB" id="A0A6P1KCW8"/>
<feature type="transmembrane region" description="Helical" evidence="6">
    <location>
        <begin position="32"/>
        <end position="50"/>
    </location>
</feature>
<feature type="transmembrane region" description="Helical" evidence="6">
    <location>
        <begin position="191"/>
        <end position="213"/>
    </location>
</feature>
<keyword evidence="5 6" id="KW-0472">Membrane</keyword>
<feature type="transmembrane region" description="Helical" evidence="6">
    <location>
        <begin position="311"/>
        <end position="330"/>
    </location>
</feature>
<feature type="transmembrane region" description="Helical" evidence="6">
    <location>
        <begin position="392"/>
        <end position="413"/>
    </location>
</feature>
<feature type="transmembrane region" description="Helical" evidence="6">
    <location>
        <begin position="350"/>
        <end position="371"/>
    </location>
</feature>
<reference evidence="8" key="1">
    <citation type="journal article" date="2020" name="Microbiol. Resour. Announc.">
        <title>Complete Genome Sequence of Moraxella osloensis Strain YV1, Isolated from an Australian Wastewater Treatment Plant.</title>
        <authorList>
            <person name="Batinovic S."/>
            <person name="Rice D.T.F."/>
            <person name="Seviour R.J."/>
            <person name="Petrovski S."/>
        </authorList>
    </citation>
    <scope>NUCLEOTIDE SEQUENCE</scope>
    <source>
        <strain evidence="8">YV1</strain>
    </source>
</reference>
<keyword evidence="2" id="KW-0813">Transport</keyword>
<proteinExistence type="predicted"/>
<evidence type="ECO:0000313" key="8">
    <source>
        <dbReference type="EMBL" id="QHG09171.1"/>
    </source>
</evidence>
<dbReference type="GO" id="GO:0015137">
    <property type="term" value="F:citrate transmembrane transporter activity"/>
    <property type="evidence" value="ECO:0007669"/>
    <property type="project" value="InterPro"/>
</dbReference>
<dbReference type="InterPro" id="IPR004680">
    <property type="entry name" value="Cit_transptr-like_dom"/>
</dbReference>
<keyword evidence="4 6" id="KW-1133">Transmembrane helix</keyword>
<protein>
    <submittedName>
        <fullName evidence="8">Citrate transporter</fullName>
    </submittedName>
</protein>
<feature type="transmembrane region" description="Helical" evidence="6">
    <location>
        <begin position="433"/>
        <end position="451"/>
    </location>
</feature>
<dbReference type="Pfam" id="PF03600">
    <property type="entry name" value="CitMHS"/>
    <property type="match status" value="1"/>
</dbReference>
<keyword evidence="3 6" id="KW-0812">Transmembrane</keyword>
<dbReference type="NCBIfam" id="TIGR00784">
    <property type="entry name" value="citMHS"/>
    <property type="match status" value="1"/>
</dbReference>
<organism evidence="8">
    <name type="scientific">Faucicola osloensis</name>
    <name type="common">Moraxella osloensis</name>
    <dbReference type="NCBI Taxonomy" id="34062"/>
    <lineage>
        <taxon>Bacteria</taxon>
        <taxon>Pseudomonadati</taxon>
        <taxon>Pseudomonadota</taxon>
        <taxon>Gammaproteobacteria</taxon>
        <taxon>Moraxellales</taxon>
        <taxon>Moraxellaceae</taxon>
        <taxon>Faucicola</taxon>
    </lineage>
</organism>
<evidence type="ECO:0000256" key="4">
    <source>
        <dbReference type="ARBA" id="ARBA00022989"/>
    </source>
</evidence>
<evidence type="ECO:0000256" key="3">
    <source>
        <dbReference type="ARBA" id="ARBA00022692"/>
    </source>
</evidence>
<dbReference type="GO" id="GO:0016020">
    <property type="term" value="C:membrane"/>
    <property type="evidence" value="ECO:0007669"/>
    <property type="project" value="UniProtKB-SubCell"/>
</dbReference>
<evidence type="ECO:0000256" key="5">
    <source>
        <dbReference type="ARBA" id="ARBA00023136"/>
    </source>
</evidence>
<comment type="subcellular location">
    <subcellularLocation>
        <location evidence="1">Membrane</location>
        <topology evidence="1">Multi-pass membrane protein</topology>
    </subcellularLocation>
</comment>
<feature type="transmembrane region" description="Helical" evidence="6">
    <location>
        <begin position="71"/>
        <end position="94"/>
    </location>
</feature>
<feature type="domain" description="Citrate transporter-like" evidence="7">
    <location>
        <begin position="14"/>
        <end position="399"/>
    </location>
</feature>
<dbReference type="EMBL" id="CP047226">
    <property type="protein sequence ID" value="QHG09171.1"/>
    <property type="molecule type" value="Genomic_DNA"/>
</dbReference>